<feature type="region of interest" description="Disordered" evidence="1">
    <location>
        <begin position="1"/>
        <end position="21"/>
    </location>
</feature>
<proteinExistence type="predicted"/>
<evidence type="ECO:0000313" key="2">
    <source>
        <dbReference type="EMBL" id="GFO05025.1"/>
    </source>
</evidence>
<sequence>MQQRYRSHHATKRRERQAVTPKVKERQCHVERCEINSRAWRRVTCVYRAKLGISNNIAPLDALACRETRFCHLGLRWPRLLPRH</sequence>
<evidence type="ECO:0000313" key="3">
    <source>
        <dbReference type="Proteomes" id="UP000735302"/>
    </source>
</evidence>
<protein>
    <submittedName>
        <fullName evidence="2">Uncharacterized protein</fullName>
    </submittedName>
</protein>
<dbReference type="Proteomes" id="UP000735302">
    <property type="component" value="Unassembled WGS sequence"/>
</dbReference>
<dbReference type="EMBL" id="BLXT01003746">
    <property type="protein sequence ID" value="GFO05025.1"/>
    <property type="molecule type" value="Genomic_DNA"/>
</dbReference>
<gene>
    <name evidence="2" type="ORF">PoB_003153000</name>
</gene>
<reference evidence="2 3" key="1">
    <citation type="journal article" date="2021" name="Elife">
        <title>Chloroplast acquisition without the gene transfer in kleptoplastic sea slugs, Plakobranchus ocellatus.</title>
        <authorList>
            <person name="Maeda T."/>
            <person name="Takahashi S."/>
            <person name="Yoshida T."/>
            <person name="Shimamura S."/>
            <person name="Takaki Y."/>
            <person name="Nagai Y."/>
            <person name="Toyoda A."/>
            <person name="Suzuki Y."/>
            <person name="Arimoto A."/>
            <person name="Ishii H."/>
            <person name="Satoh N."/>
            <person name="Nishiyama T."/>
            <person name="Hasebe M."/>
            <person name="Maruyama T."/>
            <person name="Minagawa J."/>
            <person name="Obokata J."/>
            <person name="Shigenobu S."/>
        </authorList>
    </citation>
    <scope>NUCLEOTIDE SEQUENCE [LARGE SCALE GENOMIC DNA]</scope>
</reference>
<organism evidence="2 3">
    <name type="scientific">Plakobranchus ocellatus</name>
    <dbReference type="NCBI Taxonomy" id="259542"/>
    <lineage>
        <taxon>Eukaryota</taxon>
        <taxon>Metazoa</taxon>
        <taxon>Spiralia</taxon>
        <taxon>Lophotrochozoa</taxon>
        <taxon>Mollusca</taxon>
        <taxon>Gastropoda</taxon>
        <taxon>Heterobranchia</taxon>
        <taxon>Euthyneura</taxon>
        <taxon>Panpulmonata</taxon>
        <taxon>Sacoglossa</taxon>
        <taxon>Placobranchoidea</taxon>
        <taxon>Plakobranchidae</taxon>
        <taxon>Plakobranchus</taxon>
    </lineage>
</organism>
<accession>A0AAV4AE34</accession>
<comment type="caution">
    <text evidence="2">The sequence shown here is derived from an EMBL/GenBank/DDBJ whole genome shotgun (WGS) entry which is preliminary data.</text>
</comment>
<feature type="compositionally biased region" description="Basic residues" evidence="1">
    <location>
        <begin position="1"/>
        <end position="15"/>
    </location>
</feature>
<keyword evidence="3" id="KW-1185">Reference proteome</keyword>
<evidence type="ECO:0000256" key="1">
    <source>
        <dbReference type="SAM" id="MobiDB-lite"/>
    </source>
</evidence>
<dbReference type="AlphaFoldDB" id="A0AAV4AE34"/>
<name>A0AAV4AE34_9GAST</name>